<dbReference type="Proteomes" id="UP001054889">
    <property type="component" value="Unassembled WGS sequence"/>
</dbReference>
<gene>
    <name evidence="1" type="primary">gb25044</name>
    <name evidence="1" type="ORF">PR202_gb25044</name>
</gene>
<organism evidence="1 2">
    <name type="scientific">Eleusine coracana subsp. coracana</name>
    <dbReference type="NCBI Taxonomy" id="191504"/>
    <lineage>
        <taxon>Eukaryota</taxon>
        <taxon>Viridiplantae</taxon>
        <taxon>Streptophyta</taxon>
        <taxon>Embryophyta</taxon>
        <taxon>Tracheophyta</taxon>
        <taxon>Spermatophyta</taxon>
        <taxon>Magnoliopsida</taxon>
        <taxon>Liliopsida</taxon>
        <taxon>Poales</taxon>
        <taxon>Poaceae</taxon>
        <taxon>PACMAD clade</taxon>
        <taxon>Chloridoideae</taxon>
        <taxon>Cynodonteae</taxon>
        <taxon>Eleusininae</taxon>
        <taxon>Eleusine</taxon>
    </lineage>
</organism>
<sequence length="73" mass="7967">MRTETELVVSSPVPCRLHQRPPWLLVTSLSGLATILTRAPSYSEFHTPRLPLASSCGRPSVPAAVQEQRESAV</sequence>
<dbReference type="EMBL" id="BQKI01000088">
    <property type="protein sequence ID" value="GJN36204.1"/>
    <property type="molecule type" value="Genomic_DNA"/>
</dbReference>
<evidence type="ECO:0000313" key="2">
    <source>
        <dbReference type="Proteomes" id="UP001054889"/>
    </source>
</evidence>
<keyword evidence="2" id="KW-1185">Reference proteome</keyword>
<comment type="caution">
    <text evidence="1">The sequence shown here is derived from an EMBL/GenBank/DDBJ whole genome shotgun (WGS) entry which is preliminary data.</text>
</comment>
<reference evidence="1" key="1">
    <citation type="journal article" date="2018" name="DNA Res.">
        <title>Multiple hybrid de novo genome assembly of finger millet, an orphan allotetraploid crop.</title>
        <authorList>
            <person name="Hatakeyama M."/>
            <person name="Aluri S."/>
            <person name="Balachadran M.T."/>
            <person name="Sivarajan S.R."/>
            <person name="Patrignani A."/>
            <person name="Gruter S."/>
            <person name="Poveda L."/>
            <person name="Shimizu-Inatsugi R."/>
            <person name="Baeten J."/>
            <person name="Francoijs K.J."/>
            <person name="Nataraja K.N."/>
            <person name="Reddy Y.A.N."/>
            <person name="Phadnis S."/>
            <person name="Ravikumar R.L."/>
            <person name="Schlapbach R."/>
            <person name="Sreeman S.M."/>
            <person name="Shimizu K.K."/>
        </authorList>
    </citation>
    <scope>NUCLEOTIDE SEQUENCE</scope>
</reference>
<protein>
    <submittedName>
        <fullName evidence="1">Uncharacterized protein</fullName>
    </submittedName>
</protein>
<evidence type="ECO:0000313" key="1">
    <source>
        <dbReference type="EMBL" id="GJN36204.1"/>
    </source>
</evidence>
<reference evidence="1" key="2">
    <citation type="submission" date="2021-12" db="EMBL/GenBank/DDBJ databases">
        <title>Resequencing data analysis of finger millet.</title>
        <authorList>
            <person name="Hatakeyama M."/>
            <person name="Aluri S."/>
            <person name="Balachadran M.T."/>
            <person name="Sivarajan S.R."/>
            <person name="Poveda L."/>
            <person name="Shimizu-Inatsugi R."/>
            <person name="Schlapbach R."/>
            <person name="Sreeman S.M."/>
            <person name="Shimizu K.K."/>
        </authorList>
    </citation>
    <scope>NUCLEOTIDE SEQUENCE</scope>
</reference>
<name>A0AAV5FKB4_ELECO</name>
<proteinExistence type="predicted"/>
<accession>A0AAV5FKB4</accession>
<dbReference type="AlphaFoldDB" id="A0AAV5FKB4"/>